<dbReference type="SUPFAM" id="SSF53474">
    <property type="entry name" value="alpha/beta-Hydrolases"/>
    <property type="match status" value="1"/>
</dbReference>
<dbReference type="GO" id="GO:0005886">
    <property type="term" value="C:plasma membrane"/>
    <property type="evidence" value="ECO:0007669"/>
    <property type="project" value="TreeGrafter"/>
</dbReference>
<comment type="caution">
    <text evidence="5">The sequence shown here is derived from an EMBL/GenBank/DDBJ whole genome shotgun (WGS) entry which is preliminary data.</text>
</comment>
<evidence type="ECO:0000259" key="4">
    <source>
        <dbReference type="Pfam" id="PF00326"/>
    </source>
</evidence>
<keyword evidence="1" id="KW-0645">Protease</keyword>
<dbReference type="Pfam" id="PF00326">
    <property type="entry name" value="Peptidase_S9"/>
    <property type="match status" value="1"/>
</dbReference>
<dbReference type="AlphaFoldDB" id="A0AAE0TC87"/>
<sequence>MGTPRPEDNADAYNTANVSGKADNFKNSRFMLIHGTGDDNVHFQNSVQLMRALTEADISFRTQIYTDQQHSLSGGNTHRHLYHTMEEFLLECFTGKSGKFEKS</sequence>
<keyword evidence="6" id="KW-1185">Reference proteome</keyword>
<dbReference type="GO" id="GO:0004177">
    <property type="term" value="F:aminopeptidase activity"/>
    <property type="evidence" value="ECO:0007669"/>
    <property type="project" value="UniProtKB-KW"/>
</dbReference>
<name>A0AAE0TC87_9BIVA</name>
<dbReference type="EMBL" id="JAEAOA010002341">
    <property type="protein sequence ID" value="KAK3607760.1"/>
    <property type="molecule type" value="Genomic_DNA"/>
</dbReference>
<dbReference type="InterPro" id="IPR029058">
    <property type="entry name" value="AB_hydrolase_fold"/>
</dbReference>
<reference evidence="5" key="2">
    <citation type="journal article" date="2021" name="Genome Biol. Evol.">
        <title>Developing a high-quality reference genome for a parasitic bivalve with doubly uniparental inheritance (Bivalvia: Unionida).</title>
        <authorList>
            <person name="Smith C.H."/>
        </authorList>
    </citation>
    <scope>NUCLEOTIDE SEQUENCE</scope>
    <source>
        <strain evidence="5">CHS0354</strain>
        <tissue evidence="5">Mantle</tissue>
    </source>
</reference>
<organism evidence="5 6">
    <name type="scientific">Potamilus streckersoni</name>
    <dbReference type="NCBI Taxonomy" id="2493646"/>
    <lineage>
        <taxon>Eukaryota</taxon>
        <taxon>Metazoa</taxon>
        <taxon>Spiralia</taxon>
        <taxon>Lophotrochozoa</taxon>
        <taxon>Mollusca</taxon>
        <taxon>Bivalvia</taxon>
        <taxon>Autobranchia</taxon>
        <taxon>Heteroconchia</taxon>
        <taxon>Palaeoheterodonta</taxon>
        <taxon>Unionida</taxon>
        <taxon>Unionoidea</taxon>
        <taxon>Unionidae</taxon>
        <taxon>Ambleminae</taxon>
        <taxon>Lampsilini</taxon>
        <taxon>Potamilus</taxon>
    </lineage>
</organism>
<keyword evidence="1" id="KW-0378">Hydrolase</keyword>
<dbReference type="InterPro" id="IPR050278">
    <property type="entry name" value="Serine_Prot_S9B/DPPIV"/>
</dbReference>
<evidence type="ECO:0000256" key="3">
    <source>
        <dbReference type="ARBA" id="ARBA00023180"/>
    </source>
</evidence>
<evidence type="ECO:0000313" key="5">
    <source>
        <dbReference type="EMBL" id="KAK3607760.1"/>
    </source>
</evidence>
<keyword evidence="2" id="KW-0720">Serine protease</keyword>
<dbReference type="Gene3D" id="3.40.50.1820">
    <property type="entry name" value="alpha/beta hydrolase"/>
    <property type="match status" value="1"/>
</dbReference>
<reference evidence="5" key="3">
    <citation type="submission" date="2023-05" db="EMBL/GenBank/DDBJ databases">
        <authorList>
            <person name="Smith C.H."/>
        </authorList>
    </citation>
    <scope>NUCLEOTIDE SEQUENCE</scope>
    <source>
        <strain evidence="5">CHS0354</strain>
        <tissue evidence="5">Mantle</tissue>
    </source>
</reference>
<accession>A0AAE0TC87</accession>
<proteinExistence type="predicted"/>
<keyword evidence="3" id="KW-0325">Glycoprotein</keyword>
<dbReference type="InterPro" id="IPR001375">
    <property type="entry name" value="Peptidase_S9_cat"/>
</dbReference>
<evidence type="ECO:0000313" key="6">
    <source>
        <dbReference type="Proteomes" id="UP001195483"/>
    </source>
</evidence>
<protein>
    <recommendedName>
        <fullName evidence="4">Peptidase S9 prolyl oligopeptidase catalytic domain-containing protein</fullName>
    </recommendedName>
</protein>
<keyword evidence="1" id="KW-0031">Aminopeptidase</keyword>
<gene>
    <name evidence="5" type="ORF">CHS0354_040665</name>
</gene>
<feature type="domain" description="Peptidase S9 prolyl oligopeptidase catalytic" evidence="4">
    <location>
        <begin position="1"/>
        <end position="94"/>
    </location>
</feature>
<dbReference type="PANTHER" id="PTHR11731:SF200">
    <property type="entry name" value="DIPEPTIDYL PEPTIDASE 10, ISOFORM B"/>
    <property type="match status" value="1"/>
</dbReference>
<dbReference type="PANTHER" id="PTHR11731">
    <property type="entry name" value="PROTEASE FAMILY S9B,C DIPEPTIDYL-PEPTIDASE IV-RELATED"/>
    <property type="match status" value="1"/>
</dbReference>
<evidence type="ECO:0000256" key="1">
    <source>
        <dbReference type="ARBA" id="ARBA00022438"/>
    </source>
</evidence>
<dbReference type="Proteomes" id="UP001195483">
    <property type="component" value="Unassembled WGS sequence"/>
</dbReference>
<dbReference type="GO" id="GO:0006508">
    <property type="term" value="P:proteolysis"/>
    <property type="evidence" value="ECO:0007669"/>
    <property type="project" value="InterPro"/>
</dbReference>
<dbReference type="GO" id="GO:0008239">
    <property type="term" value="F:dipeptidyl-peptidase activity"/>
    <property type="evidence" value="ECO:0007669"/>
    <property type="project" value="TreeGrafter"/>
</dbReference>
<reference evidence="5" key="1">
    <citation type="journal article" date="2021" name="Genome Biol. Evol.">
        <title>A High-Quality Reference Genome for a Parasitic Bivalve with Doubly Uniparental Inheritance (Bivalvia: Unionida).</title>
        <authorList>
            <person name="Smith C.H."/>
        </authorList>
    </citation>
    <scope>NUCLEOTIDE SEQUENCE</scope>
    <source>
        <strain evidence="5">CHS0354</strain>
    </source>
</reference>
<evidence type="ECO:0000256" key="2">
    <source>
        <dbReference type="ARBA" id="ARBA00022825"/>
    </source>
</evidence>
<dbReference type="GO" id="GO:0008236">
    <property type="term" value="F:serine-type peptidase activity"/>
    <property type="evidence" value="ECO:0007669"/>
    <property type="project" value="UniProtKB-KW"/>
</dbReference>